<evidence type="ECO:0000256" key="6">
    <source>
        <dbReference type="ARBA" id="ARBA00022989"/>
    </source>
</evidence>
<evidence type="ECO:0000313" key="9">
    <source>
        <dbReference type="EMBL" id="PHO18716.1"/>
    </source>
</evidence>
<keyword evidence="6 8" id="KW-1133">Transmembrane helix</keyword>
<keyword evidence="7 8" id="KW-0472">Membrane</keyword>
<accession>A0A2G1DK72</accession>
<sequence length="268" mass="30231">MKKALSNNYISLIYFIIRYILDLEFFILILIVLIFAAFVHGSIGFGFALIPTPIIAIFTDMQTAILLTLLPTLVVNLVSFLSEGNSKEAVVRFLPIAVITMIGSAIGTQILIFSNSDIFKLLLAISILLYLYTNNKNISISVFSKYPKTSFILYPFVTGIVGGLTNVMGPMLMIYGIELKYSKAQFIQMMNICFLLGKIVQIFVFFINDSFTKTEVSFSLITILIISFSLYLGIKIKKQIDSKLYIKLIKILLFIISIILITQFIYNL</sequence>
<dbReference type="EMBL" id="NXFY01000004">
    <property type="protein sequence ID" value="PHO18716.1"/>
    <property type="molecule type" value="Genomic_DNA"/>
</dbReference>
<comment type="similarity">
    <text evidence="2 8">Belongs to the 4-toluene sulfonate uptake permease (TSUP) (TC 2.A.102) family.</text>
</comment>
<protein>
    <recommendedName>
        <fullName evidence="8">Probable membrane transporter protein</fullName>
    </recommendedName>
</protein>
<feature type="transmembrane region" description="Helical" evidence="8">
    <location>
        <begin position="93"/>
        <end position="113"/>
    </location>
</feature>
<evidence type="ECO:0000313" key="10">
    <source>
        <dbReference type="Proteomes" id="UP000221222"/>
    </source>
</evidence>
<gene>
    <name evidence="9" type="ORF">CPU12_03900</name>
</gene>
<keyword evidence="3" id="KW-0813">Transport</keyword>
<dbReference type="Proteomes" id="UP000221222">
    <property type="component" value="Unassembled WGS sequence"/>
</dbReference>
<feature type="transmembrane region" description="Helical" evidence="8">
    <location>
        <begin position="214"/>
        <end position="232"/>
    </location>
</feature>
<evidence type="ECO:0000256" key="4">
    <source>
        <dbReference type="ARBA" id="ARBA00022475"/>
    </source>
</evidence>
<evidence type="ECO:0000256" key="1">
    <source>
        <dbReference type="ARBA" id="ARBA00004651"/>
    </source>
</evidence>
<dbReference type="AlphaFoldDB" id="A0A2G1DK72"/>
<keyword evidence="10" id="KW-1185">Reference proteome</keyword>
<reference evidence="9 10" key="1">
    <citation type="submission" date="2017-09" db="EMBL/GenBank/DDBJ databases">
        <title>Arcobacter canalis sp. nov., a new species isolated from a water canal contaminated with urban sewage.</title>
        <authorList>
            <person name="Perez-Cataluna A."/>
            <person name="Salas-Masso N."/>
            <person name="Figueras M.J."/>
        </authorList>
    </citation>
    <scope>NUCLEOTIDE SEQUENCE [LARGE SCALE GENOMIC DNA]</scope>
    <source>
        <strain evidence="9 10">F98-3</strain>
    </source>
</reference>
<feature type="transmembrane region" description="Helical" evidence="8">
    <location>
        <begin position="244"/>
        <end position="266"/>
    </location>
</feature>
<dbReference type="InterPro" id="IPR052017">
    <property type="entry name" value="TSUP"/>
</dbReference>
<comment type="caution">
    <text evidence="9">The sequence shown here is derived from an EMBL/GenBank/DDBJ whole genome shotgun (WGS) entry which is preliminary data.</text>
</comment>
<comment type="subcellular location">
    <subcellularLocation>
        <location evidence="1 8">Cell membrane</location>
        <topology evidence="1 8">Multi-pass membrane protein</topology>
    </subcellularLocation>
</comment>
<dbReference type="PANTHER" id="PTHR30269:SF32">
    <property type="entry name" value="MEMBRANE TRANSPORTER PROTEIN-RELATED"/>
    <property type="match status" value="1"/>
</dbReference>
<evidence type="ECO:0000256" key="8">
    <source>
        <dbReference type="RuleBase" id="RU363041"/>
    </source>
</evidence>
<feature type="transmembrane region" description="Helical" evidence="8">
    <location>
        <begin position="153"/>
        <end position="177"/>
    </location>
</feature>
<feature type="transmembrane region" description="Helical" evidence="8">
    <location>
        <begin position="189"/>
        <end position="208"/>
    </location>
</feature>
<dbReference type="Pfam" id="PF01925">
    <property type="entry name" value="TauE"/>
    <property type="match status" value="1"/>
</dbReference>
<evidence type="ECO:0000256" key="7">
    <source>
        <dbReference type="ARBA" id="ARBA00023136"/>
    </source>
</evidence>
<proteinExistence type="inferred from homology"/>
<evidence type="ECO:0000256" key="3">
    <source>
        <dbReference type="ARBA" id="ARBA00022448"/>
    </source>
</evidence>
<feature type="transmembrane region" description="Helical" evidence="8">
    <location>
        <begin position="64"/>
        <end position="81"/>
    </location>
</feature>
<keyword evidence="4 8" id="KW-1003">Cell membrane</keyword>
<dbReference type="GO" id="GO:0005886">
    <property type="term" value="C:plasma membrane"/>
    <property type="evidence" value="ECO:0007669"/>
    <property type="project" value="UniProtKB-SubCell"/>
</dbReference>
<keyword evidence="5 8" id="KW-0812">Transmembrane</keyword>
<name>A0A2G1DK72_9BACT</name>
<feature type="transmembrane region" description="Helical" evidence="8">
    <location>
        <begin position="118"/>
        <end position="133"/>
    </location>
</feature>
<dbReference type="PANTHER" id="PTHR30269">
    <property type="entry name" value="TRANSMEMBRANE PROTEIN YFCA"/>
    <property type="match status" value="1"/>
</dbReference>
<dbReference type="InterPro" id="IPR002781">
    <property type="entry name" value="TM_pro_TauE-like"/>
</dbReference>
<organism evidence="9 10">
    <name type="scientific">Malaciobacter molluscorum LMG 25693</name>
    <dbReference type="NCBI Taxonomy" id="870501"/>
    <lineage>
        <taxon>Bacteria</taxon>
        <taxon>Pseudomonadati</taxon>
        <taxon>Campylobacterota</taxon>
        <taxon>Epsilonproteobacteria</taxon>
        <taxon>Campylobacterales</taxon>
        <taxon>Arcobacteraceae</taxon>
        <taxon>Malaciobacter</taxon>
    </lineage>
</organism>
<evidence type="ECO:0000256" key="2">
    <source>
        <dbReference type="ARBA" id="ARBA00009142"/>
    </source>
</evidence>
<evidence type="ECO:0000256" key="5">
    <source>
        <dbReference type="ARBA" id="ARBA00022692"/>
    </source>
</evidence>